<proteinExistence type="predicted"/>
<dbReference type="RefSeq" id="WP_212697189.1">
    <property type="nucleotide sequence ID" value="NZ_CP058649.1"/>
</dbReference>
<dbReference type="KEGG" id="vpy:HZI73_05145"/>
<sequence length="124" mass="13882">MKRNDIYIIVGVLIVAGVLYVLNQYRISQIDTKHIVANIYVDGELYKTVPINEEKEITIKTKYGTNVVSIHDHGAEMVHANCPDHLCEKVGFIGQVGNRIVCLPNRVYVEIAGDVEEEVDAISE</sequence>
<feature type="transmembrane region" description="Helical" evidence="1">
    <location>
        <begin position="6"/>
        <end position="23"/>
    </location>
</feature>
<dbReference type="Pfam" id="PF07009">
    <property type="entry name" value="NusG_II"/>
    <property type="match status" value="1"/>
</dbReference>
<keyword evidence="1" id="KW-0812">Transmembrane</keyword>
<dbReference type="Gene3D" id="2.60.320.10">
    <property type="entry name" value="N-utilization substance G protein NusG, insert domain"/>
    <property type="match status" value="1"/>
</dbReference>
<keyword evidence="1" id="KW-0472">Membrane</keyword>
<evidence type="ECO:0000313" key="2">
    <source>
        <dbReference type="EMBL" id="QUI21718.1"/>
    </source>
</evidence>
<organism evidence="2 3">
    <name type="scientific">Vallitalea pronyensis</name>
    <dbReference type="NCBI Taxonomy" id="1348613"/>
    <lineage>
        <taxon>Bacteria</taxon>
        <taxon>Bacillati</taxon>
        <taxon>Bacillota</taxon>
        <taxon>Clostridia</taxon>
        <taxon>Lachnospirales</taxon>
        <taxon>Vallitaleaceae</taxon>
        <taxon>Vallitalea</taxon>
    </lineage>
</organism>
<dbReference type="EMBL" id="CP058649">
    <property type="protein sequence ID" value="QUI21718.1"/>
    <property type="molecule type" value="Genomic_DNA"/>
</dbReference>
<gene>
    <name evidence="2" type="ORF">HZI73_05145</name>
</gene>
<evidence type="ECO:0000256" key="1">
    <source>
        <dbReference type="SAM" id="Phobius"/>
    </source>
</evidence>
<keyword evidence="1" id="KW-1133">Transmembrane helix</keyword>
<dbReference type="CDD" id="cd09911">
    <property type="entry name" value="Lin0431_like"/>
    <property type="match status" value="1"/>
</dbReference>
<reference evidence="2" key="1">
    <citation type="submission" date="2020-07" db="EMBL/GenBank/DDBJ databases">
        <title>Vallitalea pronyensis genome.</title>
        <authorList>
            <person name="Postec A."/>
        </authorList>
    </citation>
    <scope>NUCLEOTIDE SEQUENCE</scope>
    <source>
        <strain evidence="2">FatNI3</strain>
    </source>
</reference>
<dbReference type="InterPro" id="IPR038690">
    <property type="entry name" value="NusG_2_sf"/>
</dbReference>
<accession>A0A8J8SFY1</accession>
<name>A0A8J8SFY1_9FIRM</name>
<dbReference type="AlphaFoldDB" id="A0A8J8SFY1"/>
<keyword evidence="3" id="KW-1185">Reference proteome</keyword>
<evidence type="ECO:0000313" key="3">
    <source>
        <dbReference type="Proteomes" id="UP000683246"/>
    </source>
</evidence>
<protein>
    <submittedName>
        <fullName evidence="2">NusG domain II-containing protein</fullName>
    </submittedName>
</protein>
<dbReference type="Proteomes" id="UP000683246">
    <property type="component" value="Chromosome"/>
</dbReference>